<name>A5Z9Y3_9FIRM</name>
<dbReference type="OrthoDB" id="1819739at2"/>
<dbReference type="AlphaFoldDB" id="A5Z9Y3"/>
<proteinExistence type="predicted"/>
<evidence type="ECO:0000313" key="2">
    <source>
        <dbReference type="Proteomes" id="UP000006000"/>
    </source>
</evidence>
<reference evidence="1 2" key="1">
    <citation type="submission" date="2007-03" db="EMBL/GenBank/DDBJ databases">
        <authorList>
            <person name="Fulton L."/>
            <person name="Clifton S."/>
            <person name="Fulton B."/>
            <person name="Xu J."/>
            <person name="Minx P."/>
            <person name="Pepin K.H."/>
            <person name="Johnson M."/>
            <person name="Thiruvilangam P."/>
            <person name="Bhonagiri V."/>
            <person name="Nash W.E."/>
            <person name="Mardis E.R."/>
            <person name="Wilson R.K."/>
        </authorList>
    </citation>
    <scope>NUCLEOTIDE SEQUENCE [LARGE SCALE GENOMIC DNA]</scope>
    <source>
        <strain evidence="1 2">ATCC 27560</strain>
    </source>
</reference>
<dbReference type="EMBL" id="AAVL02000038">
    <property type="protein sequence ID" value="EDM49884.1"/>
    <property type="molecule type" value="Genomic_DNA"/>
</dbReference>
<gene>
    <name evidence="1" type="ORF">EUBVEN_02530</name>
</gene>
<dbReference type="Proteomes" id="UP000006000">
    <property type="component" value="Unassembled WGS sequence"/>
</dbReference>
<accession>A5Z9Y3</accession>
<dbReference type="HOGENOM" id="CLU_646687_0_0_9"/>
<protein>
    <submittedName>
        <fullName evidence="1">Uncharacterized protein</fullName>
    </submittedName>
</protein>
<dbReference type="eggNOG" id="ENOG502Z99G">
    <property type="taxonomic scope" value="Bacteria"/>
</dbReference>
<evidence type="ECO:0000313" key="1">
    <source>
        <dbReference type="EMBL" id="EDM49884.1"/>
    </source>
</evidence>
<organism evidence="1 2">
    <name type="scientific">Eubacterium ventriosum ATCC 27560</name>
    <dbReference type="NCBI Taxonomy" id="411463"/>
    <lineage>
        <taxon>Bacteria</taxon>
        <taxon>Bacillati</taxon>
        <taxon>Bacillota</taxon>
        <taxon>Clostridia</taxon>
        <taxon>Eubacteriales</taxon>
        <taxon>Eubacteriaceae</taxon>
        <taxon>Eubacterium</taxon>
    </lineage>
</organism>
<sequence length="427" mass="50439">MFKVEDNKKKTGKYLKKLILDKYKSQRQFCKAFLEMRDGKVDEALLEKFTTKISAITRGEGTVQTYDLPIFCELLDVSCEQILSAGKCYKPVKSHITNYEVAFSKDKKVWESYMNREDKLFLNYDEYGKSVVDYALEFHNYDFIKYLMKTGHLNFVDNSKWERGFNFGLSTDIKRREIGYNDIWPIAHRLGVPESLVYEERLRTKAITLAIENHDYECLEELNARVNPAIYNLTIFDNRGERLEEQRDDELIETIANADEKIIEYYTEEFVIEDIHKREHTFMFPYLNRVVAIMIKNKNPMVGSVLDKAIKHNRDALEQLKQQLDEYTDILYRERTIMFNDKDDDELIKEYKEQCHREAEYWAKQGLYYKEDDGMLSYHYSTDKGKIEGMLTNIISVGCKPKDTEIAEKINELNGLVKNIIELGKHE</sequence>
<dbReference type="RefSeq" id="WP_005360208.1">
    <property type="nucleotide sequence ID" value="NZ_DS264270.1"/>
</dbReference>
<reference evidence="1 2" key="2">
    <citation type="submission" date="2007-04" db="EMBL/GenBank/DDBJ databases">
        <title>Draft genome sequence of Eubacterium ventriosum (ATCC 27560).</title>
        <authorList>
            <person name="Sudarsanam P."/>
            <person name="Ley R."/>
            <person name="Guruge J."/>
            <person name="Turnbaugh P.J."/>
            <person name="Mahowald M."/>
            <person name="Liep D."/>
            <person name="Gordon J."/>
        </authorList>
    </citation>
    <scope>NUCLEOTIDE SEQUENCE [LARGE SCALE GENOMIC DNA]</scope>
    <source>
        <strain evidence="1 2">ATCC 27560</strain>
    </source>
</reference>
<comment type="caution">
    <text evidence="1">The sequence shown here is derived from an EMBL/GenBank/DDBJ whole genome shotgun (WGS) entry which is preliminary data.</text>
</comment>